<evidence type="ECO:0000313" key="7">
    <source>
        <dbReference type="EMBL" id="GBF44082.1"/>
    </source>
</evidence>
<feature type="transmembrane region" description="Helical" evidence="4">
    <location>
        <begin position="101"/>
        <end position="122"/>
    </location>
</feature>
<evidence type="ECO:0000313" key="8">
    <source>
        <dbReference type="Proteomes" id="UP000245206"/>
    </source>
</evidence>
<dbReference type="PROSITE" id="PS50111">
    <property type="entry name" value="CHEMOTAXIS_TRANSDUC_2"/>
    <property type="match status" value="1"/>
</dbReference>
<dbReference type="GO" id="GO:0005886">
    <property type="term" value="C:plasma membrane"/>
    <property type="evidence" value="ECO:0007669"/>
    <property type="project" value="TreeGrafter"/>
</dbReference>
<dbReference type="SMART" id="SM00304">
    <property type="entry name" value="HAMP"/>
    <property type="match status" value="1"/>
</dbReference>
<dbReference type="GO" id="GO:0007165">
    <property type="term" value="P:signal transduction"/>
    <property type="evidence" value="ECO:0007669"/>
    <property type="project" value="UniProtKB-KW"/>
</dbReference>
<accession>A0A2P2DHG1</accession>
<dbReference type="RefSeq" id="WP_108961071.1">
    <property type="nucleotide sequence ID" value="NZ_BFAZ01000010.1"/>
</dbReference>
<dbReference type="SUPFAM" id="SSF58104">
    <property type="entry name" value="Methyl-accepting chemotaxis protein (MCP) signaling domain"/>
    <property type="match status" value="1"/>
</dbReference>
<feature type="transmembrane region" description="Helical" evidence="4">
    <location>
        <begin position="467"/>
        <end position="487"/>
    </location>
</feature>
<dbReference type="GO" id="GO:0004888">
    <property type="term" value="F:transmembrane signaling receptor activity"/>
    <property type="evidence" value="ECO:0007669"/>
    <property type="project" value="TreeGrafter"/>
</dbReference>
<dbReference type="GO" id="GO:0006935">
    <property type="term" value="P:chemotaxis"/>
    <property type="evidence" value="ECO:0007669"/>
    <property type="project" value="UniProtKB-KW"/>
</dbReference>
<dbReference type="OrthoDB" id="304661at2"/>
<dbReference type="InterPro" id="IPR033462">
    <property type="entry name" value="Cache_3-Cache_2"/>
</dbReference>
<keyword evidence="8" id="KW-1185">Reference proteome</keyword>
<keyword evidence="3" id="KW-0807">Transducer</keyword>
<dbReference type="Gene3D" id="1.10.287.950">
    <property type="entry name" value="Methyl-accepting chemotaxis protein"/>
    <property type="match status" value="1"/>
</dbReference>
<feature type="domain" description="Methyl-accepting transducer" evidence="5">
    <location>
        <begin position="545"/>
        <end position="802"/>
    </location>
</feature>
<dbReference type="CDD" id="cd18773">
    <property type="entry name" value="PDC1_HK_sensor"/>
    <property type="match status" value="1"/>
</dbReference>
<proteinExistence type="inferred from homology"/>
<dbReference type="Pfam" id="PF00672">
    <property type="entry name" value="HAMP"/>
    <property type="match status" value="1"/>
</dbReference>
<dbReference type="Pfam" id="PF17201">
    <property type="entry name" value="Cache_3-Cache_2"/>
    <property type="match status" value="1"/>
</dbReference>
<keyword evidence="4" id="KW-0472">Membrane</keyword>
<evidence type="ECO:0000259" key="6">
    <source>
        <dbReference type="PROSITE" id="PS50885"/>
    </source>
</evidence>
<comment type="caution">
    <text evidence="7">The sequence shown here is derived from an EMBL/GenBank/DDBJ whole genome shotgun (WGS) entry which is preliminary data.</text>
</comment>
<dbReference type="InterPro" id="IPR003660">
    <property type="entry name" value="HAMP_dom"/>
</dbReference>
<feature type="transmembrane region" description="Helical" evidence="4">
    <location>
        <begin position="187"/>
        <end position="207"/>
    </location>
</feature>
<evidence type="ECO:0000256" key="1">
    <source>
        <dbReference type="ARBA" id="ARBA00022500"/>
    </source>
</evidence>
<dbReference type="Pfam" id="PF00015">
    <property type="entry name" value="MCPsignal"/>
    <property type="match status" value="1"/>
</dbReference>
<feature type="transmembrane region" description="Helical" evidence="4">
    <location>
        <begin position="45"/>
        <end position="64"/>
    </location>
</feature>
<keyword evidence="4" id="KW-1133">Transmembrane helix</keyword>
<keyword evidence="4" id="KW-0812">Transmembrane</keyword>
<dbReference type="Proteomes" id="UP000245206">
    <property type="component" value="Unassembled WGS sequence"/>
</dbReference>
<dbReference type="InterPro" id="IPR029151">
    <property type="entry name" value="Sensor-like_sf"/>
</dbReference>
<dbReference type="SMART" id="SM00283">
    <property type="entry name" value="MA"/>
    <property type="match status" value="1"/>
</dbReference>
<dbReference type="AlphaFoldDB" id="A0A2P2DHG1"/>
<sequence length="846" mass="92349">MNLYKRYTRSFIMASQVFSLGVVVPIGIALILFYVDLSSTQIKTFLGATVIAALITLLLPSLIFPKKLKSIKEGLLELESQSEKNPETYTKVWDTIARMPVIGATVGASQWALAIPIVLVPVLYLPETSKSDGFYIICSLILTALLNIIISFVFLEKASHIVLDDDIFQSELNDRITPYYRNLKNTVPVMFSFMVMVLSIFLLIYSFNVNAKALEKAFSNQLYNFNQSNEAGINVYFEAVENTLKDVASLPSVKQALETRNYKLAVPALEKAYGDTQLLLENAFIATFDEGSPIVASGLPGGGSVGYKLVANPEISENIKASKEGKSHVGVAVKSPFNGQIVIMITTPVKNANGTVVGFVGMPFLVGKAMESFLKNVKIGTTGYSFLLDRESTMVYHPNPKYLMNSFKGSEFEKLALNAGETDSFRNPWEGSTFLLRRKVSTKYGIQFFSTIDLKEIEVESLSSLRGLTVISLIGSIIIALSIYMLFSARFHPMKTIGKVLQNVEVGDLRTKVKLESSDEFARLSRGLNATLKQIIEVVGSNQAFSEDLASSAEQMSASLNMLSSNAQTQAASAEEISASIEEISAAVQNVDAQAEDQFRKVDFLKAKMAELSSLIEATGKQVGKASQDVNQISEEAKLGQSSLDSMRNSISKISNSSEEIGSVIEIINNISEQINLLALNAAIEAARAGVYGRGFAVVADEIGKLAEKTAISINDIGELIQANEKEIESGRDTIETTISLIQRIIQGVSSFDEMTDTIEKSTKEQLIINHKVGEEVDKVNQISQAIRLSMEEQKNAIGEVAQAIFSINDLTQGTAAGLEEMTATANGIANLAETLKRKINFFKIS</sequence>
<feature type="transmembrane region" description="Helical" evidence="4">
    <location>
        <begin position="134"/>
        <end position="155"/>
    </location>
</feature>
<evidence type="ECO:0000256" key="2">
    <source>
        <dbReference type="ARBA" id="ARBA00029447"/>
    </source>
</evidence>
<reference evidence="8" key="1">
    <citation type="journal article" date="2019" name="Microbiol. Immunol.">
        <title>Molecular and phenotypic characterization of Leptospira johnsonii sp. nov., Leptospira ellinghausenii sp. nov. and Leptospira ryugenii sp. nov. isolated from soil and water in Japan.</title>
        <authorList>
            <person name="Masuzawa T."/>
            <person name="Saito M."/>
            <person name="Nakao R."/>
            <person name="Nikaido Y."/>
            <person name="Matsumoto M."/>
            <person name="Ogawa M."/>
            <person name="Yokoyama M."/>
            <person name="Hidaka Y."/>
            <person name="Tomita J."/>
            <person name="Sakakibara K."/>
            <person name="Suzuki K."/>
            <person name="Yasuda S."/>
            <person name="Sato H."/>
            <person name="Yamaguchi M."/>
            <person name="Yoshida S.I."/>
            <person name="Koizumi N."/>
            <person name="Kawamura Y."/>
        </authorList>
    </citation>
    <scope>NUCLEOTIDE SEQUENCE [LARGE SCALE GENOMIC DNA]</scope>
    <source>
        <strain evidence="8">E18</strain>
    </source>
</reference>
<feature type="domain" description="HAMP" evidence="6">
    <location>
        <begin position="488"/>
        <end position="540"/>
    </location>
</feature>
<feature type="transmembrane region" description="Helical" evidence="4">
    <location>
        <begin position="12"/>
        <end position="33"/>
    </location>
</feature>
<dbReference type="SUPFAM" id="SSF103190">
    <property type="entry name" value="Sensory domain-like"/>
    <property type="match status" value="1"/>
</dbReference>
<dbReference type="EMBL" id="BFAZ01000010">
    <property type="protein sequence ID" value="GBF44082.1"/>
    <property type="molecule type" value="Genomic_DNA"/>
</dbReference>
<dbReference type="InterPro" id="IPR051310">
    <property type="entry name" value="MCP_chemotaxis"/>
</dbReference>
<dbReference type="InterPro" id="IPR004089">
    <property type="entry name" value="MCPsignal_dom"/>
</dbReference>
<comment type="similarity">
    <text evidence="2">Belongs to the methyl-accepting chemotaxis (MCP) protein family.</text>
</comment>
<keyword evidence="1" id="KW-0145">Chemotaxis</keyword>
<gene>
    <name evidence="7" type="ORF">LPTSP2_33850</name>
</gene>
<dbReference type="PROSITE" id="PS50885">
    <property type="entry name" value="HAMP"/>
    <property type="match status" value="1"/>
</dbReference>
<dbReference type="PANTHER" id="PTHR43531:SF11">
    <property type="entry name" value="METHYL-ACCEPTING CHEMOTAXIS PROTEIN 3"/>
    <property type="match status" value="1"/>
</dbReference>
<dbReference type="Gene3D" id="3.30.450.20">
    <property type="entry name" value="PAS domain"/>
    <property type="match status" value="1"/>
</dbReference>
<organism evidence="7 8">
    <name type="scientific">Leptospira ellinghausenii</name>
    <dbReference type="NCBI Taxonomy" id="1917822"/>
    <lineage>
        <taxon>Bacteria</taxon>
        <taxon>Pseudomonadati</taxon>
        <taxon>Spirochaetota</taxon>
        <taxon>Spirochaetia</taxon>
        <taxon>Leptospirales</taxon>
        <taxon>Leptospiraceae</taxon>
        <taxon>Leptospira</taxon>
    </lineage>
</organism>
<name>A0A2P2DHG1_9LEPT</name>
<evidence type="ECO:0000256" key="3">
    <source>
        <dbReference type="PROSITE-ProRule" id="PRU00284"/>
    </source>
</evidence>
<evidence type="ECO:0000256" key="4">
    <source>
        <dbReference type="SAM" id="Phobius"/>
    </source>
</evidence>
<protein>
    <submittedName>
        <fullName evidence="7">Methyl-accepting chemotaxis protein</fullName>
    </submittedName>
</protein>
<evidence type="ECO:0000259" key="5">
    <source>
        <dbReference type="PROSITE" id="PS50111"/>
    </source>
</evidence>
<dbReference type="PANTHER" id="PTHR43531">
    <property type="entry name" value="PROTEIN ICFG"/>
    <property type="match status" value="1"/>
</dbReference>